<dbReference type="FunFam" id="3.20.20.100:FF:000004">
    <property type="entry name" value="Oxidoreductase, aldo/keto reductase"/>
    <property type="match status" value="1"/>
</dbReference>
<dbReference type="PANTHER" id="PTHR43364">
    <property type="entry name" value="NADH-SPECIFIC METHYLGLYOXAL REDUCTASE-RELATED"/>
    <property type="match status" value="1"/>
</dbReference>
<feature type="domain" description="NADP-dependent oxidoreductase" evidence="3">
    <location>
        <begin position="16"/>
        <end position="320"/>
    </location>
</feature>
<dbReference type="InterPro" id="IPR036812">
    <property type="entry name" value="NAD(P)_OxRdtase_dom_sf"/>
</dbReference>
<evidence type="ECO:0000256" key="1">
    <source>
        <dbReference type="ARBA" id="ARBA00023002"/>
    </source>
</evidence>
<organism evidence="4 5">
    <name type="scientific">Sediminibacillus halophilus</name>
    <dbReference type="NCBI Taxonomy" id="482461"/>
    <lineage>
        <taxon>Bacteria</taxon>
        <taxon>Bacillati</taxon>
        <taxon>Bacillota</taxon>
        <taxon>Bacilli</taxon>
        <taxon>Bacillales</taxon>
        <taxon>Bacillaceae</taxon>
        <taxon>Sediminibacillus</taxon>
    </lineage>
</organism>
<evidence type="ECO:0000313" key="5">
    <source>
        <dbReference type="Proteomes" id="UP000182347"/>
    </source>
</evidence>
<dbReference type="OrthoDB" id="9773828at2"/>
<sequence length="344" mass="38153">MKYKQLGNTGLLVSQLALGTMTFTSGKDGYKVLGSVGQEEADKMIKKSVDTGINFFDTADVYAEGESEIILGQSFRNLGIPREEIVIASKAAGRTGTGRNDVGASRGHIINAVEASLKRLKTDYIDLYQIHADDFLTPVEETLGALNDLVTQGKVRYIGVSNWHAWKIADALGISERKNLARFETVQGYYSLASRDVERELAPLMEAKKMGLLVWGPLAGGLLSGRYDRHNQKAEDSRRSEADFPIVDKERAWNIIDTLKPIAEAHGTNIASIALAWLMTRPFVTSVLVGAKRLEQLEENLEAANLELTGDEIRQLDEVSKLPPEYPGWMIDFQKKDRLEPPLF</sequence>
<dbReference type="Pfam" id="PF00248">
    <property type="entry name" value="Aldo_ket_red"/>
    <property type="match status" value="1"/>
</dbReference>
<dbReference type="CDD" id="cd19091">
    <property type="entry name" value="AKR_PsAKR"/>
    <property type="match status" value="1"/>
</dbReference>
<dbReference type="RefSeq" id="WP_074600565.1">
    <property type="nucleotide sequence ID" value="NZ_FNHF01000005.1"/>
</dbReference>
<dbReference type="PANTHER" id="PTHR43364:SF18">
    <property type="entry name" value="OXIDOREDUCTASE"/>
    <property type="match status" value="1"/>
</dbReference>
<keyword evidence="2" id="KW-0175">Coiled coil</keyword>
<feature type="coiled-coil region" evidence="2">
    <location>
        <begin position="287"/>
        <end position="314"/>
    </location>
</feature>
<dbReference type="SUPFAM" id="SSF51430">
    <property type="entry name" value="NAD(P)-linked oxidoreductase"/>
    <property type="match status" value="1"/>
</dbReference>
<dbReference type="EMBL" id="FNHF01000005">
    <property type="protein sequence ID" value="SDM82833.1"/>
    <property type="molecule type" value="Genomic_DNA"/>
</dbReference>
<evidence type="ECO:0000259" key="3">
    <source>
        <dbReference type="Pfam" id="PF00248"/>
    </source>
</evidence>
<keyword evidence="5" id="KW-1185">Reference proteome</keyword>
<dbReference type="Gene3D" id="3.20.20.100">
    <property type="entry name" value="NADP-dependent oxidoreductase domain"/>
    <property type="match status" value="1"/>
</dbReference>
<dbReference type="Proteomes" id="UP000182347">
    <property type="component" value="Unassembled WGS sequence"/>
</dbReference>
<gene>
    <name evidence="4" type="ORF">SAMN05216244_3540</name>
</gene>
<evidence type="ECO:0000313" key="4">
    <source>
        <dbReference type="EMBL" id="SDM82833.1"/>
    </source>
</evidence>
<accession>A0A1G9WF04</accession>
<dbReference type="AlphaFoldDB" id="A0A1G9WF04"/>
<dbReference type="GO" id="GO:0005829">
    <property type="term" value="C:cytosol"/>
    <property type="evidence" value="ECO:0007669"/>
    <property type="project" value="TreeGrafter"/>
</dbReference>
<proteinExistence type="predicted"/>
<reference evidence="5" key="1">
    <citation type="submission" date="2016-10" db="EMBL/GenBank/DDBJ databases">
        <authorList>
            <person name="Varghese N."/>
            <person name="Submissions S."/>
        </authorList>
    </citation>
    <scope>NUCLEOTIDE SEQUENCE [LARGE SCALE GENOMIC DNA]</scope>
    <source>
        <strain evidence="5">CGMCC 1.6199</strain>
    </source>
</reference>
<dbReference type="GO" id="GO:0016491">
    <property type="term" value="F:oxidoreductase activity"/>
    <property type="evidence" value="ECO:0007669"/>
    <property type="project" value="UniProtKB-KW"/>
</dbReference>
<dbReference type="InterPro" id="IPR023210">
    <property type="entry name" value="NADP_OxRdtase_dom"/>
</dbReference>
<evidence type="ECO:0000256" key="2">
    <source>
        <dbReference type="SAM" id="Coils"/>
    </source>
</evidence>
<dbReference type="InterPro" id="IPR050523">
    <property type="entry name" value="AKR_Detox_Biosynth"/>
</dbReference>
<name>A0A1G9WF04_9BACI</name>
<protein>
    <submittedName>
        <fullName evidence="4">Predicted oxidoreductase</fullName>
    </submittedName>
</protein>
<keyword evidence="1" id="KW-0560">Oxidoreductase</keyword>
<dbReference type="STRING" id="482461.SAMN05216244_3540"/>